<keyword evidence="1" id="KW-0732">Signal</keyword>
<feature type="signal peptide" evidence="1">
    <location>
        <begin position="1"/>
        <end position="20"/>
    </location>
</feature>
<organism evidence="2 3">
    <name type="scientific">Sphingobacterium bovistauri</name>
    <dbReference type="NCBI Taxonomy" id="2781959"/>
    <lineage>
        <taxon>Bacteria</taxon>
        <taxon>Pseudomonadati</taxon>
        <taxon>Bacteroidota</taxon>
        <taxon>Sphingobacteriia</taxon>
        <taxon>Sphingobacteriales</taxon>
        <taxon>Sphingobacteriaceae</taxon>
        <taxon>Sphingobacterium</taxon>
    </lineage>
</organism>
<dbReference type="RefSeq" id="WP_225551733.1">
    <property type="nucleotide sequence ID" value="NZ_JADEYP010000005.1"/>
</dbReference>
<proteinExistence type="predicted"/>
<dbReference type="InterPro" id="IPR025049">
    <property type="entry name" value="Mfa-like_1"/>
</dbReference>
<gene>
    <name evidence="2" type="ORF">IPZ78_04420</name>
</gene>
<dbReference type="PROSITE" id="PS51257">
    <property type="entry name" value="PROKAR_LIPOPROTEIN"/>
    <property type="match status" value="1"/>
</dbReference>
<dbReference type="Proteomes" id="UP001165302">
    <property type="component" value="Unassembled WGS sequence"/>
</dbReference>
<dbReference type="Pfam" id="PF13149">
    <property type="entry name" value="Mfa_like_1"/>
    <property type="match status" value="1"/>
</dbReference>
<feature type="chain" id="PRO_5045168590" evidence="1">
    <location>
        <begin position="21"/>
        <end position="706"/>
    </location>
</feature>
<comment type="caution">
    <text evidence="2">The sequence shown here is derived from an EMBL/GenBank/DDBJ whole genome shotgun (WGS) entry which is preliminary data.</text>
</comment>
<accession>A0ABS7Z2J5</accession>
<evidence type="ECO:0000313" key="3">
    <source>
        <dbReference type="Proteomes" id="UP001165302"/>
    </source>
</evidence>
<dbReference type="EMBL" id="JADEYP010000005">
    <property type="protein sequence ID" value="MCA5004403.1"/>
    <property type="molecule type" value="Genomic_DNA"/>
</dbReference>
<evidence type="ECO:0000256" key="1">
    <source>
        <dbReference type="SAM" id="SignalP"/>
    </source>
</evidence>
<name>A0ABS7Z2J5_9SPHI</name>
<keyword evidence="3" id="KW-1185">Reference proteome</keyword>
<evidence type="ECO:0000313" key="2">
    <source>
        <dbReference type="EMBL" id="MCA5004403.1"/>
    </source>
</evidence>
<protein>
    <submittedName>
        <fullName evidence="2">Uncharacterized protein</fullName>
    </submittedName>
</protein>
<reference evidence="2" key="1">
    <citation type="submission" date="2020-10" db="EMBL/GenBank/DDBJ databases">
        <authorList>
            <person name="Lu T."/>
            <person name="Wang Q."/>
            <person name="Han X."/>
        </authorList>
    </citation>
    <scope>NUCLEOTIDE SEQUENCE</scope>
    <source>
        <strain evidence="2">WQ 366</strain>
    </source>
</reference>
<sequence length="706" mass="77926">MNNIFKHIKLSLFAAFVVFAGSCSRDKNEFDAQNGEMTVTFNVSGIEDSKSQSPEPIRIASTNKNLMQEISNENSDGIKVSTTFNNEVGFTVDAIAEQTSIGKGISTADNGLSLKERLNKSANSTRVAANMANGRTYRILIYKNNSTTVWKTFDGTVGTAIKFDVTKGDSFQWVAYSYNEDQPLPAIADLQNPTVEALTDKDLLYAQGTLIVPTGTPTGNIKMYPIAILFKHKMTKVTVKIDAVNLALYAQIRGIKVQFLDQNNFKKATFNIKDNTFSNIQTVPVSQILDATTPTNDTWEYSYYTVDPSVLSQFQIQVTDLPVTFKSVDPSIASLNLATFTNANFPVVRDIKFTFNYTNPAIGNELIAKVGLSYTLPSKRIFHVSNNTTYAYSFQEGPAWRMISDLRNFGNLDNSLVRMAPWDPTTPSKGVWKGGNFNTDDKTENWLLANSAAATLLAKIEPSDASKRPDIIIFAYDQVSLPTTVSDALLRFVNAGGVFIWMNEFHDPTIPLFLNKLFGTDQPLVADNPIKVHGFGDGGAMYRLLSKTDGIADGNRVLDGPFGDARGKLWGEDASVTHGVTGLPLNKVEIYSYGQAVNRLPNATNASYVTMFRHTEKNFFFLGDGGLISYDGAVSPTACPFDYNPTTARPIPKLFGNLYIPPASDPRPRYNERSDYAYNGIIAGNIMLWAGELAEFNGITPWRYRP</sequence>